<reference evidence="4 5" key="1">
    <citation type="journal article" date="2021" name="Syst. Appl. Microbiol.">
        <title>Persephonella atlantica sp. nov.: How to adapt to physico-chemical gradients in high temperature hydrothermal habitats.</title>
        <authorList>
            <person name="Francois D.X."/>
            <person name="Godfroy A."/>
            <person name="Mathien C."/>
            <person name="Aube J."/>
            <person name="Cathalot C."/>
            <person name="Lesongeur F."/>
            <person name="L'Haridon S."/>
            <person name="Philippon X."/>
            <person name="Roussel E.G."/>
        </authorList>
    </citation>
    <scope>NUCLEOTIDE SEQUENCE [LARGE SCALE GENOMIC DNA]</scope>
    <source>
        <strain evidence="4 5">MO1340</strain>
    </source>
</reference>
<dbReference type="PROSITE" id="PS50293">
    <property type="entry name" value="TPR_REGION"/>
    <property type="match status" value="1"/>
</dbReference>
<evidence type="ECO:0000256" key="2">
    <source>
        <dbReference type="ARBA" id="ARBA00022803"/>
    </source>
</evidence>
<proteinExistence type="predicted"/>
<protein>
    <submittedName>
        <fullName evidence="4">Tetratricopeptide repeat protein</fullName>
    </submittedName>
</protein>
<dbReference type="InterPro" id="IPR006597">
    <property type="entry name" value="Sel1-like"/>
</dbReference>
<keyword evidence="5" id="KW-1185">Reference proteome</keyword>
<dbReference type="SMART" id="SM00028">
    <property type="entry name" value="TPR"/>
    <property type="match status" value="3"/>
</dbReference>
<evidence type="ECO:0000313" key="5">
    <source>
        <dbReference type="Proteomes" id="UP000772812"/>
    </source>
</evidence>
<organism evidence="4 5">
    <name type="scientific">Persephonella atlantica</name>
    <dbReference type="NCBI Taxonomy" id="2699429"/>
    <lineage>
        <taxon>Bacteria</taxon>
        <taxon>Pseudomonadati</taxon>
        <taxon>Aquificota</taxon>
        <taxon>Aquificia</taxon>
        <taxon>Aquificales</taxon>
        <taxon>Hydrogenothermaceae</taxon>
        <taxon>Persephonella</taxon>
    </lineage>
</organism>
<keyword evidence="1" id="KW-0677">Repeat</keyword>
<dbReference type="InterPro" id="IPR011990">
    <property type="entry name" value="TPR-like_helical_dom_sf"/>
</dbReference>
<evidence type="ECO:0000256" key="3">
    <source>
        <dbReference type="PROSITE-ProRule" id="PRU00339"/>
    </source>
</evidence>
<dbReference type="PANTHER" id="PTHR44366">
    <property type="entry name" value="UDP-N-ACETYLGLUCOSAMINE--PEPTIDE N-ACETYLGLUCOSAMINYLTRANSFERASE 110 KDA SUBUNIT"/>
    <property type="match status" value="1"/>
</dbReference>
<feature type="repeat" description="TPR" evidence="3">
    <location>
        <begin position="20"/>
        <end position="53"/>
    </location>
</feature>
<feature type="repeat" description="TPR" evidence="3">
    <location>
        <begin position="54"/>
        <end position="87"/>
    </location>
</feature>
<accession>A0ABS1GGB2</accession>
<gene>
    <name evidence="4" type="ORF">GWK41_02595</name>
</gene>
<dbReference type="EMBL" id="JAACYA010000001">
    <property type="protein sequence ID" value="MBK3331957.1"/>
    <property type="molecule type" value="Genomic_DNA"/>
</dbReference>
<dbReference type="PANTHER" id="PTHR44366:SF1">
    <property type="entry name" value="UDP-N-ACETYLGLUCOSAMINE--PEPTIDE N-ACETYLGLUCOSAMINYLTRANSFERASE 110 KDA SUBUNIT"/>
    <property type="match status" value="1"/>
</dbReference>
<dbReference type="Gene3D" id="1.25.40.10">
    <property type="entry name" value="Tetratricopeptide repeat domain"/>
    <property type="match status" value="1"/>
</dbReference>
<keyword evidence="2 3" id="KW-0802">TPR repeat</keyword>
<dbReference type="InterPro" id="IPR013105">
    <property type="entry name" value="TPR_2"/>
</dbReference>
<dbReference type="InterPro" id="IPR019734">
    <property type="entry name" value="TPR_rpt"/>
</dbReference>
<dbReference type="Proteomes" id="UP000772812">
    <property type="component" value="Unassembled WGS sequence"/>
</dbReference>
<name>A0ABS1GGB2_9AQUI</name>
<dbReference type="PROSITE" id="PS50005">
    <property type="entry name" value="TPR"/>
    <property type="match status" value="2"/>
</dbReference>
<dbReference type="Pfam" id="PF13414">
    <property type="entry name" value="TPR_11"/>
    <property type="match status" value="1"/>
</dbReference>
<dbReference type="SMART" id="SM00671">
    <property type="entry name" value="SEL1"/>
    <property type="match status" value="2"/>
</dbReference>
<dbReference type="Pfam" id="PF07719">
    <property type="entry name" value="TPR_2"/>
    <property type="match status" value="1"/>
</dbReference>
<evidence type="ECO:0000256" key="1">
    <source>
        <dbReference type="ARBA" id="ARBA00022737"/>
    </source>
</evidence>
<comment type="caution">
    <text evidence="4">The sequence shown here is derived from an EMBL/GenBank/DDBJ whole genome shotgun (WGS) entry which is preliminary data.</text>
</comment>
<evidence type="ECO:0000313" key="4">
    <source>
        <dbReference type="EMBL" id="MBK3331957.1"/>
    </source>
</evidence>
<dbReference type="SUPFAM" id="SSF48452">
    <property type="entry name" value="TPR-like"/>
    <property type="match status" value="1"/>
</dbReference>
<sequence length="138" mass="16339">MFLYSCSMPKIVVLKDPLSAEEHNNLGVAYEKKGILDLAEKEYNKAIRKKPDWDIPYFNLGNIYYKKGNLKKALQFYKKAVELNPDNTDALNNMAYVYYLLKDYNKAYYYIKKALSKKLKSEYLQTMKEIEEKIYESD</sequence>
<dbReference type="InterPro" id="IPR037919">
    <property type="entry name" value="OGT"/>
</dbReference>